<name>A0A3P3XUK7_9SPIR</name>
<dbReference type="PROSITE" id="PS51782">
    <property type="entry name" value="LYSM"/>
    <property type="match status" value="2"/>
</dbReference>
<evidence type="ECO:0000256" key="1">
    <source>
        <dbReference type="SAM" id="MobiDB-lite"/>
    </source>
</evidence>
<proteinExistence type="predicted"/>
<dbReference type="Gene3D" id="3.10.350.10">
    <property type="entry name" value="LysM domain"/>
    <property type="match status" value="2"/>
</dbReference>
<dbReference type="InterPro" id="IPR016047">
    <property type="entry name" value="M23ase_b-sheet_dom"/>
</dbReference>
<gene>
    <name evidence="4" type="ORF">SPIRO4BDMA_80082</name>
</gene>
<dbReference type="InterPro" id="IPR050570">
    <property type="entry name" value="Cell_wall_metabolism_enzyme"/>
</dbReference>
<organism evidence="4">
    <name type="scientific">uncultured spirochete</name>
    <dbReference type="NCBI Taxonomy" id="156406"/>
    <lineage>
        <taxon>Bacteria</taxon>
        <taxon>Pseudomonadati</taxon>
        <taxon>Spirochaetota</taxon>
        <taxon>Spirochaetia</taxon>
        <taxon>Spirochaetales</taxon>
        <taxon>environmental samples</taxon>
    </lineage>
</organism>
<dbReference type="PANTHER" id="PTHR21666:SF270">
    <property type="entry name" value="MUREIN HYDROLASE ACTIVATOR ENVC"/>
    <property type="match status" value="1"/>
</dbReference>
<feature type="region of interest" description="Disordered" evidence="1">
    <location>
        <begin position="33"/>
        <end position="71"/>
    </location>
</feature>
<dbReference type="GO" id="GO:0004222">
    <property type="term" value="F:metalloendopeptidase activity"/>
    <property type="evidence" value="ECO:0007669"/>
    <property type="project" value="TreeGrafter"/>
</dbReference>
<dbReference type="Gene3D" id="2.70.70.10">
    <property type="entry name" value="Glucose Permease (Domain IIA)"/>
    <property type="match status" value="1"/>
</dbReference>
<feature type="compositionally biased region" description="Basic and acidic residues" evidence="1">
    <location>
        <begin position="50"/>
        <end position="71"/>
    </location>
</feature>
<feature type="domain" description="LysM" evidence="3">
    <location>
        <begin position="189"/>
        <end position="233"/>
    </location>
</feature>
<keyword evidence="2" id="KW-0812">Transmembrane</keyword>
<dbReference type="SMART" id="SM00257">
    <property type="entry name" value="LysM"/>
    <property type="match status" value="2"/>
</dbReference>
<keyword evidence="2" id="KW-0472">Membrane</keyword>
<accession>A0A3P3XUK7</accession>
<dbReference type="EMBL" id="FWDO01000008">
    <property type="protein sequence ID" value="SLM19975.1"/>
    <property type="molecule type" value="Genomic_DNA"/>
</dbReference>
<keyword evidence="2" id="KW-1133">Transmembrane helix</keyword>
<dbReference type="InterPro" id="IPR011055">
    <property type="entry name" value="Dup_hybrid_motif"/>
</dbReference>
<protein>
    <recommendedName>
        <fullName evidence="3">LysM domain-containing protein</fullName>
    </recommendedName>
</protein>
<evidence type="ECO:0000259" key="3">
    <source>
        <dbReference type="PROSITE" id="PS51782"/>
    </source>
</evidence>
<dbReference type="PANTHER" id="PTHR21666">
    <property type="entry name" value="PEPTIDASE-RELATED"/>
    <property type="match status" value="1"/>
</dbReference>
<dbReference type="InterPro" id="IPR036779">
    <property type="entry name" value="LysM_dom_sf"/>
</dbReference>
<feature type="domain" description="LysM" evidence="3">
    <location>
        <begin position="239"/>
        <end position="282"/>
    </location>
</feature>
<feature type="compositionally biased region" description="Basic residues" evidence="1">
    <location>
        <begin position="37"/>
        <end position="49"/>
    </location>
</feature>
<dbReference type="Pfam" id="PF01476">
    <property type="entry name" value="LysM"/>
    <property type="match status" value="2"/>
</dbReference>
<sequence length="424" mass="46395">MNSLYQSEDAVLEADKVLNKPLVSVLSGEDILAKAPAKSHKERSGKRRHPLFEKKTPENRKKRAKNDQPRKDFVIEPFLSPSSVTNITLEAKAPVEIAPAKNRSLLHIVPTGNTRKILLRAFVVLMIAATMAGASFLAATLISHPHPVIALPNEDSAQEALMAMLEPEPSAPPSGDTALPPLPSLLVERTYTVRRGDSLQTIARQFGLREDTIISANGLSSKNQLQVGKTLKVPNMNGVYHTVKRNENLSVISRAYGVDMTRIADANNISSSTIRVGDRLLIPNAKLDASVLRNFYGETFIWPVRGPISSPFGYRINPFSGQRTFHAAIDIVVNKGTSVKATREGKVADTGYNAVFGNYVIIRHTDGYQSLYAHLDAILARKGARVNQGEVIGRSGNTGQSTGPHLHFSIFRNGQAVDPRKYLK</sequence>
<dbReference type="AlphaFoldDB" id="A0A3P3XUK7"/>
<dbReference type="SUPFAM" id="SSF51261">
    <property type="entry name" value="Duplicated hybrid motif"/>
    <property type="match status" value="1"/>
</dbReference>
<evidence type="ECO:0000256" key="2">
    <source>
        <dbReference type="SAM" id="Phobius"/>
    </source>
</evidence>
<dbReference type="InterPro" id="IPR018392">
    <property type="entry name" value="LysM"/>
</dbReference>
<feature type="transmembrane region" description="Helical" evidence="2">
    <location>
        <begin position="117"/>
        <end position="142"/>
    </location>
</feature>
<dbReference type="CDD" id="cd12797">
    <property type="entry name" value="M23_peptidase"/>
    <property type="match status" value="1"/>
</dbReference>
<evidence type="ECO:0000313" key="4">
    <source>
        <dbReference type="EMBL" id="SLM19975.1"/>
    </source>
</evidence>
<reference evidence="4" key="1">
    <citation type="submission" date="2017-02" db="EMBL/GenBank/DDBJ databases">
        <authorList>
            <person name="Regsiter A."/>
            <person name="William W."/>
        </authorList>
    </citation>
    <scope>NUCLEOTIDE SEQUENCE</scope>
    <source>
        <strain evidence="4">BdmA 4</strain>
    </source>
</reference>
<dbReference type="CDD" id="cd00118">
    <property type="entry name" value="LysM"/>
    <property type="match status" value="2"/>
</dbReference>
<dbReference type="Pfam" id="PF01551">
    <property type="entry name" value="Peptidase_M23"/>
    <property type="match status" value="1"/>
</dbReference>